<dbReference type="EMBL" id="MT141369">
    <property type="protein sequence ID" value="QJA59448.1"/>
    <property type="molecule type" value="Genomic_DNA"/>
</dbReference>
<organism evidence="2">
    <name type="scientific">viral metagenome</name>
    <dbReference type="NCBI Taxonomy" id="1070528"/>
    <lineage>
        <taxon>unclassified sequences</taxon>
        <taxon>metagenomes</taxon>
        <taxon>organismal metagenomes</taxon>
    </lineage>
</organism>
<evidence type="ECO:0000313" key="1">
    <source>
        <dbReference type="EMBL" id="QJA59448.1"/>
    </source>
</evidence>
<evidence type="ECO:0000313" key="2">
    <source>
        <dbReference type="EMBL" id="QJA81774.1"/>
    </source>
</evidence>
<dbReference type="EMBL" id="MT142469">
    <property type="protein sequence ID" value="QJA81774.1"/>
    <property type="molecule type" value="Genomic_DNA"/>
</dbReference>
<protein>
    <submittedName>
        <fullName evidence="2">Uncharacterized protein</fullName>
    </submittedName>
</protein>
<sequence length="331" mass="35497">MKARYIDNTIVSKGASAAGWLFGEPVLRAGGVSLVSWCKENSLSQWQKGGGWTANLYAGVNTGDDWAGVFIPVNELPITQFTTAQWSYLMTAAETAGVNIVVWIHDPTAFEKRAEVTQVGGSVAKAAGWNSQTFTTATTGMFFYGEGTTGTALTAGTQYTWAQFQADVIFKNWTIYRISIEYGWEASGTLDDAWLAEVTLNGMPIQLKPQIGERVGEETIQIYGATPNPSTTVSTLITPRASKRVRIHSIFMTTASATASTFEVYFHTGANITTTPAKAICLASLDLGVADFAMAQFGDKGPLGAVGEVVSIRTGTDITTNGNFTIVYSLE</sequence>
<gene>
    <name evidence="2" type="ORF">MM415A00493_0018</name>
    <name evidence="1" type="ORF">MM415B01299_0027</name>
    <name evidence="3" type="ORF">TM448B02965_0007</name>
</gene>
<dbReference type="EMBL" id="MT144978">
    <property type="protein sequence ID" value="QJI02153.1"/>
    <property type="molecule type" value="Genomic_DNA"/>
</dbReference>
<accession>A0A6M3KJF6</accession>
<name>A0A6M3KJF6_9ZZZZ</name>
<reference evidence="2" key="1">
    <citation type="submission" date="2020-03" db="EMBL/GenBank/DDBJ databases">
        <title>The deep terrestrial virosphere.</title>
        <authorList>
            <person name="Holmfeldt K."/>
            <person name="Nilsson E."/>
            <person name="Simone D."/>
            <person name="Lopez-Fernandez M."/>
            <person name="Wu X."/>
            <person name="de Brujin I."/>
            <person name="Lundin D."/>
            <person name="Andersson A."/>
            <person name="Bertilsson S."/>
            <person name="Dopson M."/>
        </authorList>
    </citation>
    <scope>NUCLEOTIDE SEQUENCE</scope>
    <source>
        <strain evidence="2">MM415A00493</strain>
        <strain evidence="1">MM415B01299</strain>
        <strain evidence="3">TM448B02965</strain>
    </source>
</reference>
<proteinExistence type="predicted"/>
<evidence type="ECO:0000313" key="3">
    <source>
        <dbReference type="EMBL" id="QJI02153.1"/>
    </source>
</evidence>
<dbReference type="AlphaFoldDB" id="A0A6M3KJF6"/>